<dbReference type="PANTHER" id="PTHR43194:SF2">
    <property type="entry name" value="PEROXISOMAL MEMBRANE PROTEIN LPX1"/>
    <property type="match status" value="1"/>
</dbReference>
<reference evidence="2" key="1">
    <citation type="submission" date="2022-08" db="EMBL/GenBank/DDBJ databases">
        <title>Draft genome sequence of Microbacterium arabinogalactanolyticum JCM 9171.</title>
        <authorList>
            <person name="Fujita K."/>
            <person name="Ishiwata A."/>
            <person name="Fushinobu S."/>
        </authorList>
    </citation>
    <scope>NUCLEOTIDE SEQUENCE</scope>
    <source>
        <strain evidence="2">JCM 9171</strain>
    </source>
</reference>
<protein>
    <recommendedName>
        <fullName evidence="1">AB hydrolase-1 domain-containing protein</fullName>
    </recommendedName>
</protein>
<dbReference type="InterPro" id="IPR000073">
    <property type="entry name" value="AB_hydrolase_1"/>
</dbReference>
<dbReference type="InterPro" id="IPR050228">
    <property type="entry name" value="Carboxylesterase_BioH"/>
</dbReference>
<organism evidence="2 3">
    <name type="scientific">Microbacterium arabinogalactanolyticum</name>
    <dbReference type="NCBI Taxonomy" id="69365"/>
    <lineage>
        <taxon>Bacteria</taxon>
        <taxon>Bacillati</taxon>
        <taxon>Actinomycetota</taxon>
        <taxon>Actinomycetes</taxon>
        <taxon>Micrococcales</taxon>
        <taxon>Microbacteriaceae</taxon>
        <taxon>Microbacterium</taxon>
    </lineage>
</organism>
<dbReference type="RefSeq" id="WP_285631515.1">
    <property type="nucleotide sequence ID" value="NZ_BAAAUK010000003.1"/>
</dbReference>
<keyword evidence="3" id="KW-1185">Reference proteome</keyword>
<accession>A0ABQ5NEC4</accession>
<dbReference type="SUPFAM" id="SSF53474">
    <property type="entry name" value="alpha/beta-Hydrolases"/>
    <property type="match status" value="1"/>
</dbReference>
<dbReference type="Proteomes" id="UP001165068">
    <property type="component" value="Unassembled WGS sequence"/>
</dbReference>
<dbReference type="Pfam" id="PF12697">
    <property type="entry name" value="Abhydrolase_6"/>
    <property type="match status" value="1"/>
</dbReference>
<comment type="caution">
    <text evidence="2">The sequence shown here is derived from an EMBL/GenBank/DDBJ whole genome shotgun (WGS) entry which is preliminary data.</text>
</comment>
<name>A0ABQ5NEC4_9MICO</name>
<evidence type="ECO:0000259" key="1">
    <source>
        <dbReference type="Pfam" id="PF12697"/>
    </source>
</evidence>
<proteinExistence type="predicted"/>
<dbReference type="InterPro" id="IPR029058">
    <property type="entry name" value="AB_hydrolase_fold"/>
</dbReference>
<evidence type="ECO:0000313" key="3">
    <source>
        <dbReference type="Proteomes" id="UP001165068"/>
    </source>
</evidence>
<gene>
    <name evidence="2" type="ORF">MIAR_07430</name>
</gene>
<sequence>MHPLVLLPGMNCTADLWAGVDLDEPITPVLDVPDIDAQVDRLLDDLPPRFVLVGLSLGAIVGMALAQRAPGRVAGLCVMSTNAKAPTDAQRSAWQDWLDRLDAGESPRALQHSILPALLSPDAAARPELVERTLRMGDDTGAGVLRAQLRMQATRSDLRPGLRGLPTPVLVVSGQQDAICPPLFHAEIAGAAPHARAVSIDGGHLLALERPAEIGSLVRNWRRQSRI</sequence>
<evidence type="ECO:0000313" key="2">
    <source>
        <dbReference type="EMBL" id="GLC84155.1"/>
    </source>
</evidence>
<dbReference type="PANTHER" id="PTHR43194">
    <property type="entry name" value="HYDROLASE ALPHA/BETA FOLD FAMILY"/>
    <property type="match status" value="1"/>
</dbReference>
<dbReference type="EMBL" id="BRZC01000003">
    <property type="protein sequence ID" value="GLC84155.1"/>
    <property type="molecule type" value="Genomic_DNA"/>
</dbReference>
<dbReference type="Gene3D" id="3.40.50.1820">
    <property type="entry name" value="alpha/beta hydrolase"/>
    <property type="match status" value="1"/>
</dbReference>
<feature type="domain" description="AB hydrolase-1" evidence="1">
    <location>
        <begin position="24"/>
        <end position="214"/>
    </location>
</feature>